<name>X6P0Z7_RETFI</name>
<dbReference type="Proteomes" id="UP000023152">
    <property type="component" value="Unassembled WGS sequence"/>
</dbReference>
<keyword evidence="2" id="KW-1185">Reference proteome</keyword>
<gene>
    <name evidence="1" type="ORF">RFI_05309</name>
</gene>
<comment type="caution">
    <text evidence="1">The sequence shown here is derived from an EMBL/GenBank/DDBJ whole genome shotgun (WGS) entry which is preliminary data.</text>
</comment>
<accession>X6P0Z7</accession>
<organism evidence="1 2">
    <name type="scientific">Reticulomyxa filosa</name>
    <dbReference type="NCBI Taxonomy" id="46433"/>
    <lineage>
        <taxon>Eukaryota</taxon>
        <taxon>Sar</taxon>
        <taxon>Rhizaria</taxon>
        <taxon>Retaria</taxon>
        <taxon>Foraminifera</taxon>
        <taxon>Monothalamids</taxon>
        <taxon>Reticulomyxidae</taxon>
        <taxon>Reticulomyxa</taxon>
    </lineage>
</organism>
<dbReference type="EMBL" id="ASPP01004676">
    <property type="protein sequence ID" value="ETO31808.1"/>
    <property type="molecule type" value="Genomic_DNA"/>
</dbReference>
<evidence type="ECO:0000313" key="2">
    <source>
        <dbReference type="Proteomes" id="UP000023152"/>
    </source>
</evidence>
<reference evidence="1 2" key="1">
    <citation type="journal article" date="2013" name="Curr. Biol.">
        <title>The Genome of the Foraminiferan Reticulomyxa filosa.</title>
        <authorList>
            <person name="Glockner G."/>
            <person name="Hulsmann N."/>
            <person name="Schleicher M."/>
            <person name="Noegel A.A."/>
            <person name="Eichinger L."/>
            <person name="Gallinger C."/>
            <person name="Pawlowski J."/>
            <person name="Sierra R."/>
            <person name="Euteneuer U."/>
            <person name="Pillet L."/>
            <person name="Moustafa A."/>
            <person name="Platzer M."/>
            <person name="Groth M."/>
            <person name="Szafranski K."/>
            <person name="Schliwa M."/>
        </authorList>
    </citation>
    <scope>NUCLEOTIDE SEQUENCE [LARGE SCALE GENOMIC DNA]</scope>
</reference>
<sequence>MWNKNIVMTIKAQLHHQRRKYQMVLSLVTNIYKFEKKLDEEYCKFFNSKAKFIELRNKSEILSNNKFKELMDEIEETKEIHERYEIEHISQLFLKIQLLSCGFTIWYIRYLLAIVNLIKHVQMEYSRQLLPDELHKIRISEILKQQYQCKIWWNYILRCWNYFALDCEKLKYNCQDLSIEYLCIVDSNSNNSQFNIYKIIQLLETQHNKFLNAFQQFKHLYIQKAEEEKQNVLEQDNWKYFFDIRKNDICVSIKTFGRYHSTKHSNVAIWPKRQI</sequence>
<protein>
    <submittedName>
        <fullName evidence="1">Uncharacterized protein</fullName>
    </submittedName>
</protein>
<proteinExistence type="predicted"/>
<evidence type="ECO:0000313" key="1">
    <source>
        <dbReference type="EMBL" id="ETO31808.1"/>
    </source>
</evidence>
<dbReference type="AlphaFoldDB" id="X6P0Z7"/>